<proteinExistence type="predicted"/>
<evidence type="ECO:0000256" key="3">
    <source>
        <dbReference type="ARBA" id="ARBA00023159"/>
    </source>
</evidence>
<evidence type="ECO:0000256" key="1">
    <source>
        <dbReference type="ARBA" id="ARBA00023015"/>
    </source>
</evidence>
<reference evidence="6 7" key="1">
    <citation type="submission" date="2022-06" db="EMBL/GenBank/DDBJ databases">
        <title>Actinoplanes abujensis sp. nov., isolated from Nigerian arid soil.</title>
        <authorList>
            <person name="Ding P."/>
        </authorList>
    </citation>
    <scope>NUCLEOTIDE SEQUENCE [LARGE SCALE GENOMIC DNA]</scope>
    <source>
        <strain evidence="7">TRM88002</strain>
    </source>
</reference>
<dbReference type="PROSITE" id="PS01124">
    <property type="entry name" value="HTH_ARAC_FAMILY_2"/>
    <property type="match status" value="1"/>
</dbReference>
<dbReference type="InterPro" id="IPR020449">
    <property type="entry name" value="Tscrpt_reg_AraC-type_HTH"/>
</dbReference>
<evidence type="ECO:0000313" key="6">
    <source>
        <dbReference type="EMBL" id="MCM4078109.1"/>
    </source>
</evidence>
<dbReference type="PANTHER" id="PTHR46796">
    <property type="entry name" value="HTH-TYPE TRANSCRIPTIONAL ACTIVATOR RHAS-RELATED"/>
    <property type="match status" value="1"/>
</dbReference>
<accession>A0ABT0XYC3</accession>
<dbReference type="Pfam" id="PF12833">
    <property type="entry name" value="HTH_18"/>
    <property type="match status" value="1"/>
</dbReference>
<keyword evidence="1" id="KW-0805">Transcription regulation</keyword>
<evidence type="ECO:0000259" key="5">
    <source>
        <dbReference type="PROSITE" id="PS01124"/>
    </source>
</evidence>
<dbReference type="PANTHER" id="PTHR46796:SF7">
    <property type="entry name" value="ARAC FAMILY TRANSCRIPTIONAL REGULATOR"/>
    <property type="match status" value="1"/>
</dbReference>
<dbReference type="Proteomes" id="UP001523216">
    <property type="component" value="Unassembled WGS sequence"/>
</dbReference>
<dbReference type="SMART" id="SM00342">
    <property type="entry name" value="HTH_ARAC"/>
    <property type="match status" value="1"/>
</dbReference>
<comment type="caution">
    <text evidence="6">The sequence shown here is derived from an EMBL/GenBank/DDBJ whole genome shotgun (WGS) entry which is preliminary data.</text>
</comment>
<evidence type="ECO:0000256" key="4">
    <source>
        <dbReference type="ARBA" id="ARBA00023163"/>
    </source>
</evidence>
<dbReference type="InterPro" id="IPR037923">
    <property type="entry name" value="HTH-like"/>
</dbReference>
<keyword evidence="3" id="KW-0010">Activator</keyword>
<organism evidence="6 7">
    <name type="scientific">Paractinoplanes hotanensis</name>
    <dbReference type="NCBI Taxonomy" id="2906497"/>
    <lineage>
        <taxon>Bacteria</taxon>
        <taxon>Bacillati</taxon>
        <taxon>Actinomycetota</taxon>
        <taxon>Actinomycetes</taxon>
        <taxon>Micromonosporales</taxon>
        <taxon>Micromonosporaceae</taxon>
        <taxon>Paractinoplanes</taxon>
    </lineage>
</organism>
<dbReference type="InterPro" id="IPR018062">
    <property type="entry name" value="HTH_AraC-typ_CS"/>
</dbReference>
<keyword evidence="2" id="KW-0238">DNA-binding</keyword>
<dbReference type="Pfam" id="PF12852">
    <property type="entry name" value="Cupin_6"/>
    <property type="match status" value="1"/>
</dbReference>
<dbReference type="InterPro" id="IPR032783">
    <property type="entry name" value="AraC_lig"/>
</dbReference>
<keyword evidence="7" id="KW-1185">Reference proteome</keyword>
<dbReference type="EMBL" id="JAMQOL010000013">
    <property type="protein sequence ID" value="MCM4078109.1"/>
    <property type="molecule type" value="Genomic_DNA"/>
</dbReference>
<dbReference type="InterPro" id="IPR018060">
    <property type="entry name" value="HTH_AraC"/>
</dbReference>
<dbReference type="PROSITE" id="PS00041">
    <property type="entry name" value="HTH_ARAC_FAMILY_1"/>
    <property type="match status" value="1"/>
</dbReference>
<evidence type="ECO:0000256" key="2">
    <source>
        <dbReference type="ARBA" id="ARBA00023125"/>
    </source>
</evidence>
<name>A0ABT0XYC3_9ACTN</name>
<feature type="domain" description="HTH araC/xylS-type" evidence="5">
    <location>
        <begin position="189"/>
        <end position="287"/>
    </location>
</feature>
<protein>
    <submittedName>
        <fullName evidence="6">AraC family transcriptional regulator</fullName>
    </submittedName>
</protein>
<dbReference type="Gene3D" id="1.10.10.60">
    <property type="entry name" value="Homeodomain-like"/>
    <property type="match status" value="2"/>
</dbReference>
<dbReference type="SUPFAM" id="SSF46689">
    <property type="entry name" value="Homeodomain-like"/>
    <property type="match status" value="2"/>
</dbReference>
<dbReference type="SUPFAM" id="SSF51215">
    <property type="entry name" value="Regulatory protein AraC"/>
    <property type="match status" value="1"/>
</dbReference>
<dbReference type="InterPro" id="IPR009057">
    <property type="entry name" value="Homeodomain-like_sf"/>
</dbReference>
<sequence>MDLISETIGSVRVGRVNGRRITEAGPYGLRLPATPLVGFHVMVSGEGWLISGDAAPVALRPGDVVFVAGGVEHGVARMPCTLAELPPVAMSEAPPAPAPTDFEFLCGMYPLLNGRKPAALRHLPDVMAFTPHYDRHPELRAVVDMLSDDYTNAGPGSGAARAALIDLMIVHILRHLHDRWPLTGEPGIGEALRAIHEQPARPWTVQQLGDLAGMSRSAFTRRFTAVTGTAPMGYLTDWRLDSGARLLRETTEPLTAIARRIGYATPFAFTAAFRRRYGLPPGRYRAAAVTPAKPN</sequence>
<dbReference type="RefSeq" id="WP_251797956.1">
    <property type="nucleotide sequence ID" value="NZ_JAMQOL010000013.1"/>
</dbReference>
<evidence type="ECO:0000313" key="7">
    <source>
        <dbReference type="Proteomes" id="UP001523216"/>
    </source>
</evidence>
<keyword evidence="4" id="KW-0804">Transcription</keyword>
<dbReference type="PRINTS" id="PR00032">
    <property type="entry name" value="HTHARAC"/>
</dbReference>
<gene>
    <name evidence="6" type="ORF">LXN57_11075</name>
</gene>
<dbReference type="InterPro" id="IPR050204">
    <property type="entry name" value="AraC_XylS_family_regulators"/>
</dbReference>